<organism evidence="1 2">
    <name type="scientific">Leptobacterium flavescens</name>
    <dbReference type="NCBI Taxonomy" id="472055"/>
    <lineage>
        <taxon>Bacteria</taxon>
        <taxon>Pseudomonadati</taxon>
        <taxon>Bacteroidota</taxon>
        <taxon>Flavobacteriia</taxon>
        <taxon>Flavobacteriales</taxon>
        <taxon>Flavobacteriaceae</taxon>
        <taxon>Leptobacterium</taxon>
    </lineage>
</organism>
<sequence length="79" mass="8209">MKKAKNLRVLKLRKVSIAKMNYVFGGTGEPSGITIDDPGCNTETQTGETGTGGPTSLTKAATALNTCIGDCNSTLCNEN</sequence>
<dbReference type="AlphaFoldDB" id="A0A6P0UJ45"/>
<proteinExistence type="predicted"/>
<protein>
    <submittedName>
        <fullName evidence="1">Uncharacterized protein</fullName>
    </submittedName>
</protein>
<reference evidence="1 2" key="1">
    <citation type="submission" date="2020-01" db="EMBL/GenBank/DDBJ databases">
        <title>Leptobacterium flavescens.</title>
        <authorList>
            <person name="Wang G."/>
        </authorList>
    </citation>
    <scope>NUCLEOTIDE SEQUENCE [LARGE SCALE GENOMIC DNA]</scope>
    <source>
        <strain evidence="1 2">KCTC 22160</strain>
    </source>
</reference>
<dbReference type="RefSeq" id="WP_163606000.1">
    <property type="nucleotide sequence ID" value="NZ_JAABOO010000001.1"/>
</dbReference>
<dbReference type="EMBL" id="JAABOO010000001">
    <property type="protein sequence ID" value="NER12997.1"/>
    <property type="molecule type" value="Genomic_DNA"/>
</dbReference>
<name>A0A6P0UJ45_9FLAO</name>
<keyword evidence="2" id="KW-1185">Reference proteome</keyword>
<dbReference type="Proteomes" id="UP000468581">
    <property type="component" value="Unassembled WGS sequence"/>
</dbReference>
<gene>
    <name evidence="1" type="ORF">GWK08_06070</name>
</gene>
<comment type="caution">
    <text evidence="1">The sequence shown here is derived from an EMBL/GenBank/DDBJ whole genome shotgun (WGS) entry which is preliminary data.</text>
</comment>
<evidence type="ECO:0000313" key="1">
    <source>
        <dbReference type="EMBL" id="NER12997.1"/>
    </source>
</evidence>
<accession>A0A6P0UJ45</accession>
<evidence type="ECO:0000313" key="2">
    <source>
        <dbReference type="Proteomes" id="UP000468581"/>
    </source>
</evidence>